<dbReference type="AlphaFoldDB" id="A0A561VIU1"/>
<dbReference type="RefSeq" id="WP_145831086.1">
    <property type="nucleotide sequence ID" value="NZ_BOMX01000141.1"/>
</dbReference>
<sequence length="116" mass="12116">MSAPSSPALGRVGVGNMRLRSAARPQIRAAVAERDGLARGAIWLPGLDGAGAPVPGRSDRLIDALVAHGDVDGLARRVREHLDAGVDHVAPHVFTDPGSTELPLAQWREPAATLVH</sequence>
<dbReference type="InterPro" id="IPR036661">
    <property type="entry name" value="Luciferase-like_sf"/>
</dbReference>
<organism evidence="1 2">
    <name type="scientific">Actinoplanes teichomyceticus</name>
    <dbReference type="NCBI Taxonomy" id="1867"/>
    <lineage>
        <taxon>Bacteria</taxon>
        <taxon>Bacillati</taxon>
        <taxon>Actinomycetota</taxon>
        <taxon>Actinomycetes</taxon>
        <taxon>Micromonosporales</taxon>
        <taxon>Micromonosporaceae</taxon>
        <taxon>Actinoplanes</taxon>
    </lineage>
</organism>
<reference evidence="1 2" key="1">
    <citation type="submission" date="2019-06" db="EMBL/GenBank/DDBJ databases">
        <title>Sequencing the genomes of 1000 actinobacteria strains.</title>
        <authorList>
            <person name="Klenk H.-P."/>
        </authorList>
    </citation>
    <scope>NUCLEOTIDE SEQUENCE [LARGE SCALE GENOMIC DNA]</scope>
    <source>
        <strain evidence="1 2">DSM 43866</strain>
    </source>
</reference>
<dbReference type="GO" id="GO:0016705">
    <property type="term" value="F:oxidoreductase activity, acting on paired donors, with incorporation or reduction of molecular oxygen"/>
    <property type="evidence" value="ECO:0007669"/>
    <property type="project" value="InterPro"/>
</dbReference>
<dbReference type="OrthoDB" id="4760590at2"/>
<evidence type="ECO:0008006" key="3">
    <source>
        <dbReference type="Google" id="ProtNLM"/>
    </source>
</evidence>
<evidence type="ECO:0000313" key="2">
    <source>
        <dbReference type="Proteomes" id="UP000320239"/>
    </source>
</evidence>
<dbReference type="SUPFAM" id="SSF51679">
    <property type="entry name" value="Bacterial luciferase-like"/>
    <property type="match status" value="1"/>
</dbReference>
<dbReference type="Proteomes" id="UP000320239">
    <property type="component" value="Unassembled WGS sequence"/>
</dbReference>
<name>A0A561VIU1_ACTTI</name>
<dbReference type="EMBL" id="VIWY01000006">
    <property type="protein sequence ID" value="TWG11532.1"/>
    <property type="molecule type" value="Genomic_DNA"/>
</dbReference>
<comment type="caution">
    <text evidence="1">The sequence shown here is derived from an EMBL/GenBank/DDBJ whole genome shotgun (WGS) entry which is preliminary data.</text>
</comment>
<accession>A0A561VIU1</accession>
<evidence type="ECO:0000313" key="1">
    <source>
        <dbReference type="EMBL" id="TWG11532.1"/>
    </source>
</evidence>
<protein>
    <recommendedName>
        <fullName evidence="3">Luciferase-like monooxygenase</fullName>
    </recommendedName>
</protein>
<keyword evidence="2" id="KW-1185">Reference proteome</keyword>
<gene>
    <name evidence="1" type="ORF">FHX34_106262</name>
</gene>
<proteinExistence type="predicted"/>